<evidence type="ECO:0000313" key="2">
    <source>
        <dbReference type="EMBL" id="KAF2688850.1"/>
    </source>
</evidence>
<protein>
    <submittedName>
        <fullName evidence="2">Uncharacterized protein</fullName>
    </submittedName>
</protein>
<keyword evidence="1" id="KW-0732">Signal</keyword>
<organism evidence="2 3">
    <name type="scientific">Lentithecium fluviatile CBS 122367</name>
    <dbReference type="NCBI Taxonomy" id="1168545"/>
    <lineage>
        <taxon>Eukaryota</taxon>
        <taxon>Fungi</taxon>
        <taxon>Dikarya</taxon>
        <taxon>Ascomycota</taxon>
        <taxon>Pezizomycotina</taxon>
        <taxon>Dothideomycetes</taxon>
        <taxon>Pleosporomycetidae</taxon>
        <taxon>Pleosporales</taxon>
        <taxon>Massarineae</taxon>
        <taxon>Lentitheciaceae</taxon>
        <taxon>Lentithecium</taxon>
    </lineage>
</organism>
<gene>
    <name evidence="2" type="ORF">K458DRAFT_484774</name>
</gene>
<keyword evidence="3" id="KW-1185">Reference proteome</keyword>
<dbReference type="EMBL" id="MU005573">
    <property type="protein sequence ID" value="KAF2688850.1"/>
    <property type="molecule type" value="Genomic_DNA"/>
</dbReference>
<dbReference type="SUPFAM" id="SSF49695">
    <property type="entry name" value="gamma-Crystallin-like"/>
    <property type="match status" value="1"/>
</dbReference>
<dbReference type="InterPro" id="IPR011024">
    <property type="entry name" value="G_crystallin-like"/>
</dbReference>
<dbReference type="AlphaFoldDB" id="A0A6G1JF50"/>
<proteinExistence type="predicted"/>
<sequence length="100" mass="10543">MHSTTFLTTLLAAATSTTALQITLYTNTNYGGDSTTISLISGSCTDAGQYNDKVSSVKMYGASCTLFENYGCSGGQFKINGDTPSLEGVFNDKMSSVTCY</sequence>
<evidence type="ECO:0000313" key="3">
    <source>
        <dbReference type="Proteomes" id="UP000799291"/>
    </source>
</evidence>
<reference evidence="2" key="1">
    <citation type="journal article" date="2020" name="Stud. Mycol.">
        <title>101 Dothideomycetes genomes: a test case for predicting lifestyles and emergence of pathogens.</title>
        <authorList>
            <person name="Haridas S."/>
            <person name="Albert R."/>
            <person name="Binder M."/>
            <person name="Bloem J."/>
            <person name="Labutti K."/>
            <person name="Salamov A."/>
            <person name="Andreopoulos B."/>
            <person name="Baker S."/>
            <person name="Barry K."/>
            <person name="Bills G."/>
            <person name="Bluhm B."/>
            <person name="Cannon C."/>
            <person name="Castanera R."/>
            <person name="Culley D."/>
            <person name="Daum C."/>
            <person name="Ezra D."/>
            <person name="Gonzalez J."/>
            <person name="Henrissat B."/>
            <person name="Kuo A."/>
            <person name="Liang C."/>
            <person name="Lipzen A."/>
            <person name="Lutzoni F."/>
            <person name="Magnuson J."/>
            <person name="Mondo S."/>
            <person name="Nolan M."/>
            <person name="Ohm R."/>
            <person name="Pangilinan J."/>
            <person name="Park H.-J."/>
            <person name="Ramirez L."/>
            <person name="Alfaro M."/>
            <person name="Sun H."/>
            <person name="Tritt A."/>
            <person name="Yoshinaga Y."/>
            <person name="Zwiers L.-H."/>
            <person name="Turgeon B."/>
            <person name="Goodwin S."/>
            <person name="Spatafora J."/>
            <person name="Crous P."/>
            <person name="Grigoriev I."/>
        </authorList>
    </citation>
    <scope>NUCLEOTIDE SEQUENCE</scope>
    <source>
        <strain evidence="2">CBS 122367</strain>
    </source>
</reference>
<name>A0A6G1JF50_9PLEO</name>
<dbReference type="Proteomes" id="UP000799291">
    <property type="component" value="Unassembled WGS sequence"/>
</dbReference>
<dbReference type="Gene3D" id="2.60.20.10">
    <property type="entry name" value="Crystallins"/>
    <property type="match status" value="1"/>
</dbReference>
<feature type="chain" id="PRO_5026069878" evidence="1">
    <location>
        <begin position="20"/>
        <end position="100"/>
    </location>
</feature>
<evidence type="ECO:0000256" key="1">
    <source>
        <dbReference type="SAM" id="SignalP"/>
    </source>
</evidence>
<dbReference type="OrthoDB" id="3926271at2759"/>
<feature type="signal peptide" evidence="1">
    <location>
        <begin position="1"/>
        <end position="19"/>
    </location>
</feature>
<accession>A0A6G1JF50</accession>